<comment type="caution">
    <text evidence="2">The sequence shown here is derived from an EMBL/GenBank/DDBJ whole genome shotgun (WGS) entry which is preliminary data.</text>
</comment>
<protein>
    <submittedName>
        <fullName evidence="2">Contig_2, whole genome shotgun sequence</fullName>
    </submittedName>
</protein>
<dbReference type="AlphaFoldDB" id="A0A653L2H9"/>
<dbReference type="Proteomes" id="UP000439123">
    <property type="component" value="Unassembled WGS sequence"/>
</dbReference>
<evidence type="ECO:0000256" key="1">
    <source>
        <dbReference type="SAM" id="SignalP"/>
    </source>
</evidence>
<dbReference type="EMBL" id="CABWLC010000012">
    <property type="protein sequence ID" value="VXA84998.1"/>
    <property type="molecule type" value="Genomic_DNA"/>
</dbReference>
<evidence type="ECO:0000313" key="3">
    <source>
        <dbReference type="Proteomes" id="UP000439123"/>
    </source>
</evidence>
<name>A0A653L2H9_AERVE</name>
<organism evidence="2 3">
    <name type="scientific">Aeromonas veronii</name>
    <dbReference type="NCBI Taxonomy" id="654"/>
    <lineage>
        <taxon>Bacteria</taxon>
        <taxon>Pseudomonadati</taxon>
        <taxon>Pseudomonadota</taxon>
        <taxon>Gammaproteobacteria</taxon>
        <taxon>Aeromonadales</taxon>
        <taxon>Aeromonadaceae</taxon>
        <taxon>Aeromonas</taxon>
    </lineage>
</organism>
<reference evidence="2 3" key="1">
    <citation type="submission" date="2019-10" db="EMBL/GenBank/DDBJ databases">
        <authorList>
            <person name="Karimi E."/>
        </authorList>
    </citation>
    <scope>NUCLEOTIDE SEQUENCE [LARGE SCALE GENOMIC DNA]</scope>
    <source>
        <strain evidence="2">Aeromonas sp. 8C</strain>
    </source>
</reference>
<dbReference type="RefSeq" id="WP_159157112.1">
    <property type="nucleotide sequence ID" value="NZ_LR732798.1"/>
</dbReference>
<accession>A0A653L2H9</accession>
<keyword evidence="1" id="KW-0732">Signal</keyword>
<feature type="signal peptide" evidence="1">
    <location>
        <begin position="1"/>
        <end position="24"/>
    </location>
</feature>
<proteinExistence type="predicted"/>
<evidence type="ECO:0000313" key="2">
    <source>
        <dbReference type="EMBL" id="VXA84998.1"/>
    </source>
</evidence>
<sequence>MKISSWSVLAVALSAAALIAPAHAGATTSGKLDLAASARAKAKVAQFLDWERQVKPSGLYQSDLGGVLPTIVSPELLCLLNAASRAREIATREAPDEKPPFVEGNPFLPNAWDNLLGSEILSSRAISGSRDRSEVKVRFTFGEPGTPLDAPSGTYRFVSSYLVQDGPQGARITDIDAGGSCDFCQSGSLHAALYKTLTAYPAAGGEQCKGLGK</sequence>
<gene>
    <name evidence="2" type="ORF">AERO8C_20148</name>
</gene>
<feature type="chain" id="PRO_5024884868" evidence="1">
    <location>
        <begin position="25"/>
        <end position="213"/>
    </location>
</feature>